<dbReference type="Proteomes" id="UP001198242">
    <property type="component" value="Unassembled WGS sequence"/>
</dbReference>
<dbReference type="InterPro" id="IPR036582">
    <property type="entry name" value="Mao_N_sf"/>
</dbReference>
<dbReference type="InterPro" id="IPR012854">
    <property type="entry name" value="Cu_amine_oxidase-like_N"/>
</dbReference>
<dbReference type="InterPro" id="IPR025584">
    <property type="entry name" value="Cthe_2159"/>
</dbReference>
<feature type="signal peptide" evidence="2">
    <location>
        <begin position="1"/>
        <end position="29"/>
    </location>
</feature>
<name>A0AAE3J9V7_9FIRM</name>
<dbReference type="Gene3D" id="3.30.457.10">
    <property type="entry name" value="Copper amine oxidase-like, N-terminal domain"/>
    <property type="match status" value="1"/>
</dbReference>
<gene>
    <name evidence="4" type="ORF">LKE05_09860</name>
</gene>
<feature type="region of interest" description="Disordered" evidence="1">
    <location>
        <begin position="494"/>
        <end position="605"/>
    </location>
</feature>
<sequence>MNIGLKKKMISIAAVVAITATIGSGCVLAKSNDITVTYDGEKISFDVQPEIVDDRVMVPMRTIFETFGAKVKWDSDTQTITAKKKSKTIQMTIGSSDMIKNNETYSFDVSPIIEDGRTLVPIRAISDMLGLDVEWNEKNNTVTITTPQDDEDESWKNNTGTVDLDNVEVTGDGISVSDNIITISKGGDFEVTGTLDDGQIVIDTEEKVKLRLSGMSLTNKNGSAVYVKNAEKAYITLTDNTENTLTDGENYTSGDENEKGCITSRDNLEIKGSGLLTVNGNYNHGIFSSNSIEIGNGNITVNAKNDGIHANDTLAISGGTVNVTAEGDGLQAEEILDISDGEVNVTTTGEVNASTSNDFGGRGEMKDLSQMTDDEIQSMREQMNNNQFTQTEESDDSDDTSSKGIKADWMLDISGGEVTVNSTDHAIHCTSDINITGGTLNLSSESKKGISCHGDVTIDDGDITITKSTEGIESKEILTINGGNIDITASDDGFNSGGTGANQNGGFGGGTNMQGGQQGGRGQIGRRNSNGQGGNQMTPPEMPSDQNGGQMIPPEMSNGQDGNQMTPPDMSSDQNGSQMTPPDMSSDQNGGQMTPPNMQQAEGNEQDSEHHIQINDGNIKIVADADGIDSNGSLFINGGTVTVDAQATGAESAFDTDGAFIVNGGTIIGVSGSGMDESPNSYSAQNVILAYTTSQISAGDEVKITDSNGKTIAEYTAVKGGSKIVYSSDKLKTGETYTVYASGEEVGSAEIESSITKIGTKSNSGFGGGHRQKTADNTTDTSATN</sequence>
<accession>A0AAE3J9V7</accession>
<feature type="domain" description="Copper amine oxidase-like N-terminal" evidence="3">
    <location>
        <begin position="39"/>
        <end position="144"/>
    </location>
</feature>
<keyword evidence="5" id="KW-1185">Reference proteome</keyword>
<dbReference type="Pfam" id="PF07833">
    <property type="entry name" value="Cu_amine_oxidN1"/>
    <property type="match status" value="1"/>
</dbReference>
<evidence type="ECO:0000259" key="3">
    <source>
        <dbReference type="Pfam" id="PF07833"/>
    </source>
</evidence>
<feature type="region of interest" description="Disordered" evidence="1">
    <location>
        <begin position="758"/>
        <end position="785"/>
    </location>
</feature>
<evidence type="ECO:0000256" key="1">
    <source>
        <dbReference type="SAM" id="MobiDB-lite"/>
    </source>
</evidence>
<proteinExistence type="predicted"/>
<organism evidence="4 5">
    <name type="scientific">Hominilimicola fabiformis</name>
    <dbReference type="NCBI Taxonomy" id="2885356"/>
    <lineage>
        <taxon>Bacteria</taxon>
        <taxon>Bacillati</taxon>
        <taxon>Bacillota</taxon>
        <taxon>Clostridia</taxon>
        <taxon>Eubacteriales</taxon>
        <taxon>Oscillospiraceae</taxon>
        <taxon>Hominilimicola</taxon>
    </lineage>
</organism>
<feature type="compositionally biased region" description="Gly residues" evidence="1">
    <location>
        <begin position="495"/>
        <end position="523"/>
    </location>
</feature>
<evidence type="ECO:0000313" key="5">
    <source>
        <dbReference type="Proteomes" id="UP001198242"/>
    </source>
</evidence>
<feature type="compositionally biased region" description="Polar residues" evidence="1">
    <location>
        <begin position="557"/>
        <end position="603"/>
    </location>
</feature>
<dbReference type="PROSITE" id="PS51257">
    <property type="entry name" value="PROKAR_LIPOPROTEIN"/>
    <property type="match status" value="1"/>
</dbReference>
<dbReference type="SUPFAM" id="SSF55383">
    <property type="entry name" value="Copper amine oxidase, domain N"/>
    <property type="match status" value="1"/>
</dbReference>
<evidence type="ECO:0000256" key="2">
    <source>
        <dbReference type="SAM" id="SignalP"/>
    </source>
</evidence>
<keyword evidence="2" id="KW-0732">Signal</keyword>
<feature type="chain" id="PRO_5042249464" evidence="2">
    <location>
        <begin position="30"/>
        <end position="785"/>
    </location>
</feature>
<feature type="compositionally biased region" description="Low complexity" evidence="1">
    <location>
        <begin position="775"/>
        <end position="785"/>
    </location>
</feature>
<reference evidence="4 5" key="1">
    <citation type="submission" date="2021-10" db="EMBL/GenBank/DDBJ databases">
        <title>Anaerobic single-cell dispensing facilitates the cultivation of human gut bacteria.</title>
        <authorList>
            <person name="Afrizal A."/>
        </authorList>
    </citation>
    <scope>NUCLEOTIDE SEQUENCE [LARGE SCALE GENOMIC DNA]</scope>
    <source>
        <strain evidence="4 5">CLA-AA-H232</strain>
    </source>
</reference>
<dbReference type="AlphaFoldDB" id="A0AAE3J9V7"/>
<dbReference type="RefSeq" id="WP_308456706.1">
    <property type="nucleotide sequence ID" value="NZ_JAJEQM010000013.1"/>
</dbReference>
<dbReference type="EMBL" id="JAJEQM010000013">
    <property type="protein sequence ID" value="MCC2211089.1"/>
    <property type="molecule type" value="Genomic_DNA"/>
</dbReference>
<protein>
    <submittedName>
        <fullName evidence="4">Carbohydrate-binding domain-containing protein</fullName>
    </submittedName>
</protein>
<evidence type="ECO:0000313" key="4">
    <source>
        <dbReference type="EMBL" id="MCC2211089.1"/>
    </source>
</evidence>
<comment type="caution">
    <text evidence="4">The sequence shown here is derived from an EMBL/GenBank/DDBJ whole genome shotgun (WGS) entry which is preliminary data.</text>
</comment>
<dbReference type="Pfam" id="PF14262">
    <property type="entry name" value="Cthe_2159"/>
    <property type="match status" value="1"/>
</dbReference>